<name>A0A101GZB5_9BACT</name>
<sequence>MLMIWILLILLVFALAFLAFILFWGGKNEDENPIFEEIRNPLIMQILVPRENEKASLAAEQMFASIHGILENYKKCPDLVSLEIASNEEDGIRIYVIAPQHLSRFIEGQIYAQYPNADIQYVEDYTRESDSSREIFVTTGEIEMEKDSIFPIKTFRSFEVDPLAAITGAVSELN</sequence>
<evidence type="ECO:0000313" key="3">
    <source>
        <dbReference type="Proteomes" id="UP000053469"/>
    </source>
</evidence>
<feature type="non-terminal residue" evidence="2">
    <location>
        <position position="174"/>
    </location>
</feature>
<protein>
    <recommendedName>
        <fullName evidence="1">DUF8128 domain-containing protein</fullName>
    </recommendedName>
</protein>
<comment type="caution">
    <text evidence="2">The sequence shown here is derived from an EMBL/GenBank/DDBJ whole genome shotgun (WGS) entry which is preliminary data.</text>
</comment>
<dbReference type="Proteomes" id="UP000053469">
    <property type="component" value="Unassembled WGS sequence"/>
</dbReference>
<dbReference type="AlphaFoldDB" id="A0A101GZB5"/>
<evidence type="ECO:0000313" key="2">
    <source>
        <dbReference type="EMBL" id="KUK66900.1"/>
    </source>
</evidence>
<accession>A0A101GZB5</accession>
<feature type="domain" description="DUF8128" evidence="1">
    <location>
        <begin position="49"/>
        <end position="169"/>
    </location>
</feature>
<organism evidence="2 3">
    <name type="scientific">candidate division WS6 bacterium 36_33</name>
    <dbReference type="NCBI Taxonomy" id="1641388"/>
    <lineage>
        <taxon>Bacteria</taxon>
        <taxon>Candidatus Dojkabacteria</taxon>
    </lineage>
</organism>
<evidence type="ECO:0000259" key="1">
    <source>
        <dbReference type="Pfam" id="PF26449"/>
    </source>
</evidence>
<dbReference type="EMBL" id="LGGI01000066">
    <property type="protein sequence ID" value="KUK66900.1"/>
    <property type="molecule type" value="Genomic_DNA"/>
</dbReference>
<dbReference type="Pfam" id="PF26449">
    <property type="entry name" value="DUF8128"/>
    <property type="match status" value="1"/>
</dbReference>
<proteinExistence type="predicted"/>
<dbReference type="InterPro" id="IPR058441">
    <property type="entry name" value="DUF8128"/>
</dbReference>
<gene>
    <name evidence="2" type="ORF">XD87_0432</name>
</gene>
<reference evidence="3" key="1">
    <citation type="journal article" date="2015" name="MBio">
        <title>Genome-Resolved Metagenomic Analysis Reveals Roles for Candidate Phyla and Other Microbial Community Members in Biogeochemical Transformations in Oil Reservoirs.</title>
        <authorList>
            <person name="Hu P."/>
            <person name="Tom L."/>
            <person name="Singh A."/>
            <person name="Thomas B.C."/>
            <person name="Baker B.J."/>
            <person name="Piceno Y.M."/>
            <person name="Andersen G.L."/>
            <person name="Banfield J.F."/>
        </authorList>
    </citation>
    <scope>NUCLEOTIDE SEQUENCE [LARGE SCALE GENOMIC DNA]</scope>
</reference>